<dbReference type="InterPro" id="IPR027443">
    <property type="entry name" value="IPNS-like_sf"/>
</dbReference>
<evidence type="ECO:0000256" key="2">
    <source>
        <dbReference type="ARBA" id="ARBA00023004"/>
    </source>
</evidence>
<evidence type="ECO:0000256" key="3">
    <source>
        <dbReference type="SAM" id="Phobius"/>
    </source>
</evidence>
<dbReference type="EMBL" id="JANJYJ010000003">
    <property type="protein sequence ID" value="KAK3221831.1"/>
    <property type="molecule type" value="Genomic_DNA"/>
</dbReference>
<keyword evidence="3" id="KW-0472">Membrane</keyword>
<evidence type="ECO:0000313" key="7">
    <source>
        <dbReference type="Proteomes" id="UP001281410"/>
    </source>
</evidence>
<organism evidence="6 7">
    <name type="scientific">Dipteronia sinensis</name>
    <dbReference type="NCBI Taxonomy" id="43782"/>
    <lineage>
        <taxon>Eukaryota</taxon>
        <taxon>Viridiplantae</taxon>
        <taxon>Streptophyta</taxon>
        <taxon>Embryophyta</taxon>
        <taxon>Tracheophyta</taxon>
        <taxon>Spermatophyta</taxon>
        <taxon>Magnoliopsida</taxon>
        <taxon>eudicotyledons</taxon>
        <taxon>Gunneridae</taxon>
        <taxon>Pentapetalae</taxon>
        <taxon>rosids</taxon>
        <taxon>malvids</taxon>
        <taxon>Sapindales</taxon>
        <taxon>Sapindaceae</taxon>
        <taxon>Hippocastanoideae</taxon>
        <taxon>Acereae</taxon>
        <taxon>Dipteronia</taxon>
    </lineage>
</organism>
<feature type="domain" description="Non-haem dioxygenase N-terminal" evidence="5">
    <location>
        <begin position="9"/>
        <end position="111"/>
    </location>
</feature>
<dbReference type="Gene3D" id="2.60.120.330">
    <property type="entry name" value="B-lactam Antibiotic, Isopenicillin N Synthase, Chain"/>
    <property type="match status" value="1"/>
</dbReference>
<dbReference type="Proteomes" id="UP001281410">
    <property type="component" value="Unassembled WGS sequence"/>
</dbReference>
<feature type="transmembrane region" description="Helical" evidence="3">
    <location>
        <begin position="132"/>
        <end position="158"/>
    </location>
</feature>
<dbReference type="InterPro" id="IPR026992">
    <property type="entry name" value="DIOX_N"/>
</dbReference>
<protein>
    <submittedName>
        <fullName evidence="6">Uncharacterized protein</fullName>
    </submittedName>
</protein>
<evidence type="ECO:0000259" key="5">
    <source>
        <dbReference type="Pfam" id="PF14226"/>
    </source>
</evidence>
<sequence length="288" mass="32304">MGEDLGVCRVVKQLDQACREAGFFYVKGHGIPESLIKEVKQITRTFFDLPYEEKLKIKLTPAAGYRGYQRIGENITNGKSDMQEAIDCCKEVKKGMYGALGKPMEGCNQWPFNPPNFKSLMEEYINLCTGMFYLYITLSIALYNLHHFNYFFYIFLILSELSRNIMRGIALALCGSPYEFEGERAGDPFWILRIVGYPGVSLSNGHNKEENDIGCGAHTDYGLISMINQDDDITALEARNQSGEWIPVPPIPGLFICNISDMLEVVAVWKWSGGENSEGVAVGVSVRC</sequence>
<dbReference type="PANTHER" id="PTHR47990">
    <property type="entry name" value="2-OXOGLUTARATE (2OG) AND FE(II)-DEPENDENT OXYGENASE SUPERFAMILY PROTEIN-RELATED"/>
    <property type="match status" value="1"/>
</dbReference>
<dbReference type="InterPro" id="IPR044861">
    <property type="entry name" value="IPNS-like_FE2OG_OXY"/>
</dbReference>
<keyword evidence="7" id="KW-1185">Reference proteome</keyword>
<dbReference type="Pfam" id="PF14226">
    <property type="entry name" value="DIOX_N"/>
    <property type="match status" value="1"/>
</dbReference>
<keyword evidence="3" id="KW-0812">Transmembrane</keyword>
<evidence type="ECO:0000259" key="4">
    <source>
        <dbReference type="Pfam" id="PF03171"/>
    </source>
</evidence>
<keyword evidence="2" id="KW-0408">Iron</keyword>
<name>A0AAE0APE2_9ROSI</name>
<proteinExistence type="predicted"/>
<evidence type="ECO:0000256" key="1">
    <source>
        <dbReference type="ARBA" id="ARBA00022723"/>
    </source>
</evidence>
<feature type="domain" description="Isopenicillin N synthase-like Fe(2+) 2OG dioxygenase" evidence="4">
    <location>
        <begin position="205"/>
        <end position="265"/>
    </location>
</feature>
<keyword evidence="1" id="KW-0479">Metal-binding</keyword>
<dbReference type="InterPro" id="IPR050231">
    <property type="entry name" value="Iron_ascorbate_oxido_reductase"/>
</dbReference>
<gene>
    <name evidence="6" type="ORF">Dsin_008856</name>
</gene>
<dbReference type="GO" id="GO:0046872">
    <property type="term" value="F:metal ion binding"/>
    <property type="evidence" value="ECO:0007669"/>
    <property type="project" value="UniProtKB-KW"/>
</dbReference>
<accession>A0AAE0APE2</accession>
<evidence type="ECO:0000313" key="6">
    <source>
        <dbReference type="EMBL" id="KAK3221831.1"/>
    </source>
</evidence>
<dbReference type="SUPFAM" id="SSF51197">
    <property type="entry name" value="Clavaminate synthase-like"/>
    <property type="match status" value="2"/>
</dbReference>
<reference evidence="6" key="1">
    <citation type="journal article" date="2023" name="Plant J.">
        <title>Genome sequences and population genomics provide insights into the demographic history, inbreeding, and mutation load of two 'living fossil' tree species of Dipteronia.</title>
        <authorList>
            <person name="Feng Y."/>
            <person name="Comes H.P."/>
            <person name="Chen J."/>
            <person name="Zhu S."/>
            <person name="Lu R."/>
            <person name="Zhang X."/>
            <person name="Li P."/>
            <person name="Qiu J."/>
            <person name="Olsen K.M."/>
            <person name="Qiu Y."/>
        </authorList>
    </citation>
    <scope>NUCLEOTIDE SEQUENCE</scope>
    <source>
        <strain evidence="6">NBL</strain>
    </source>
</reference>
<keyword evidence="3" id="KW-1133">Transmembrane helix</keyword>
<comment type="caution">
    <text evidence="6">The sequence shown here is derived from an EMBL/GenBank/DDBJ whole genome shotgun (WGS) entry which is preliminary data.</text>
</comment>
<dbReference type="Pfam" id="PF03171">
    <property type="entry name" value="2OG-FeII_Oxy"/>
    <property type="match status" value="1"/>
</dbReference>
<dbReference type="AlphaFoldDB" id="A0AAE0APE2"/>